<feature type="compositionally biased region" description="Basic and acidic residues" evidence="1">
    <location>
        <begin position="132"/>
        <end position="145"/>
    </location>
</feature>
<feature type="compositionally biased region" description="Basic residues" evidence="1">
    <location>
        <begin position="65"/>
        <end position="77"/>
    </location>
</feature>
<protein>
    <submittedName>
        <fullName evidence="2">Uncharacterized protein</fullName>
    </submittedName>
</protein>
<sequence length="166" mass="18211">MSEGIGVQNASRRFPGNDKISVAPRPPRSSSAVALADCITGDQKPSPSPDRVERRELQHIDAAPGRHRTTLARRSATRRWAASPPDLPEFSGTLLINQAALQAQAYTARLQARSSPHPAPAPTNEPEPAATDPRRLSERSEEFKHPSRTLTSLLRDCFRDMLCGEK</sequence>
<gene>
    <name evidence="2" type="ORF">BU26DRAFT_511403</name>
</gene>
<name>A0A6A6HUM9_9PLEO</name>
<dbReference type="GeneID" id="54580633"/>
<feature type="compositionally biased region" description="Basic and acidic residues" evidence="1">
    <location>
        <begin position="50"/>
        <end position="59"/>
    </location>
</feature>
<evidence type="ECO:0000313" key="3">
    <source>
        <dbReference type="Proteomes" id="UP000800094"/>
    </source>
</evidence>
<reference evidence="2" key="1">
    <citation type="journal article" date="2020" name="Stud. Mycol.">
        <title>101 Dothideomycetes genomes: a test case for predicting lifestyles and emergence of pathogens.</title>
        <authorList>
            <person name="Haridas S."/>
            <person name="Albert R."/>
            <person name="Binder M."/>
            <person name="Bloem J."/>
            <person name="Labutti K."/>
            <person name="Salamov A."/>
            <person name="Andreopoulos B."/>
            <person name="Baker S."/>
            <person name="Barry K."/>
            <person name="Bills G."/>
            <person name="Bluhm B."/>
            <person name="Cannon C."/>
            <person name="Castanera R."/>
            <person name="Culley D."/>
            <person name="Daum C."/>
            <person name="Ezra D."/>
            <person name="Gonzalez J."/>
            <person name="Henrissat B."/>
            <person name="Kuo A."/>
            <person name="Liang C."/>
            <person name="Lipzen A."/>
            <person name="Lutzoni F."/>
            <person name="Magnuson J."/>
            <person name="Mondo S."/>
            <person name="Nolan M."/>
            <person name="Ohm R."/>
            <person name="Pangilinan J."/>
            <person name="Park H.-J."/>
            <person name="Ramirez L."/>
            <person name="Alfaro M."/>
            <person name="Sun H."/>
            <person name="Tritt A."/>
            <person name="Yoshinaga Y."/>
            <person name="Zwiers L.-H."/>
            <person name="Turgeon B."/>
            <person name="Goodwin S."/>
            <person name="Spatafora J."/>
            <person name="Crous P."/>
            <person name="Grigoriev I."/>
        </authorList>
    </citation>
    <scope>NUCLEOTIDE SEQUENCE</scope>
    <source>
        <strain evidence="2">CBS 122368</strain>
    </source>
</reference>
<dbReference type="EMBL" id="ML987211">
    <property type="protein sequence ID" value="KAF2241629.1"/>
    <property type="molecule type" value="Genomic_DNA"/>
</dbReference>
<evidence type="ECO:0000256" key="1">
    <source>
        <dbReference type="SAM" id="MobiDB-lite"/>
    </source>
</evidence>
<organism evidence="2 3">
    <name type="scientific">Trematosphaeria pertusa</name>
    <dbReference type="NCBI Taxonomy" id="390896"/>
    <lineage>
        <taxon>Eukaryota</taxon>
        <taxon>Fungi</taxon>
        <taxon>Dikarya</taxon>
        <taxon>Ascomycota</taxon>
        <taxon>Pezizomycotina</taxon>
        <taxon>Dothideomycetes</taxon>
        <taxon>Pleosporomycetidae</taxon>
        <taxon>Pleosporales</taxon>
        <taxon>Massarineae</taxon>
        <taxon>Trematosphaeriaceae</taxon>
        <taxon>Trematosphaeria</taxon>
    </lineage>
</organism>
<proteinExistence type="predicted"/>
<dbReference type="RefSeq" id="XP_033676633.1">
    <property type="nucleotide sequence ID" value="XM_033827303.1"/>
</dbReference>
<dbReference type="Proteomes" id="UP000800094">
    <property type="component" value="Unassembled WGS sequence"/>
</dbReference>
<evidence type="ECO:0000313" key="2">
    <source>
        <dbReference type="EMBL" id="KAF2241629.1"/>
    </source>
</evidence>
<keyword evidence="3" id="KW-1185">Reference proteome</keyword>
<accession>A0A6A6HUM9</accession>
<feature type="region of interest" description="Disordered" evidence="1">
    <location>
        <begin position="1"/>
        <end position="86"/>
    </location>
</feature>
<feature type="region of interest" description="Disordered" evidence="1">
    <location>
        <begin position="106"/>
        <end position="147"/>
    </location>
</feature>
<dbReference type="AlphaFoldDB" id="A0A6A6HUM9"/>